<evidence type="ECO:0000313" key="2">
    <source>
        <dbReference type="Proteomes" id="UP000002402"/>
    </source>
</evidence>
<sequence length="243" mass="26763">MLPSTRLHLVYFTGDVRGNARTDSGGQVMLRVMILIPLLLVGAACQRPLTPEEDRAQALEIVRSRASVAEREGCPAEAIPERQAQLENFFIYCDARLSWCAKQCFKSDATACYALAVIFQNDDATDQLAEPLFYRSCTQGVISGCSNRAAGLQIQQQTDDTAMTCAVRTFEKTCALRDPWGCAMHGFNLVQGTHTPRDLKKAREVLGQSCRDGEDDPACQAARGLQSQLDAFDLEQATEPRPK</sequence>
<keyword evidence="2" id="KW-1185">Reference proteome</keyword>
<dbReference type="Proteomes" id="UP000002402">
    <property type="component" value="Chromosome"/>
</dbReference>
<dbReference type="AlphaFoldDB" id="Q1D5T5"/>
<dbReference type="EMBL" id="CP000113">
    <property type="protein sequence ID" value="ABF85878.1"/>
    <property type="molecule type" value="Genomic_DNA"/>
</dbReference>
<dbReference type="KEGG" id="mxa:MXAN_3806"/>
<gene>
    <name evidence="1" type="ordered locus">MXAN_3806</name>
</gene>
<dbReference type="eggNOG" id="COG0790">
    <property type="taxonomic scope" value="Bacteria"/>
</dbReference>
<name>Q1D5T5_MYXXD</name>
<protein>
    <submittedName>
        <fullName evidence="1">Uncharacterized protein</fullName>
    </submittedName>
</protein>
<accession>Q1D5T5</accession>
<reference evidence="1 2" key="1">
    <citation type="journal article" date="2006" name="Proc. Natl. Acad. Sci. U.S.A.">
        <title>Evolution of sensory complexity recorded in a myxobacterial genome.</title>
        <authorList>
            <person name="Goldman B.S."/>
            <person name="Nierman W.C."/>
            <person name="Kaiser D."/>
            <person name="Slater S.C."/>
            <person name="Durkin A.S."/>
            <person name="Eisen J.A."/>
            <person name="Ronning C.M."/>
            <person name="Barbazuk W.B."/>
            <person name="Blanchard M."/>
            <person name="Field C."/>
            <person name="Halling C."/>
            <person name="Hinkle G."/>
            <person name="Iartchuk O."/>
            <person name="Kim H.S."/>
            <person name="Mackenzie C."/>
            <person name="Madupu R."/>
            <person name="Miller N."/>
            <person name="Shvartsbeyn A."/>
            <person name="Sullivan S.A."/>
            <person name="Vaudin M."/>
            <person name="Wiegand R."/>
            <person name="Kaplan H.B."/>
        </authorList>
    </citation>
    <scope>NUCLEOTIDE SEQUENCE [LARGE SCALE GENOMIC DNA]</scope>
    <source>
        <strain evidence="2">DK1622</strain>
    </source>
</reference>
<evidence type="ECO:0000313" key="1">
    <source>
        <dbReference type="EMBL" id="ABF85878.1"/>
    </source>
</evidence>
<dbReference type="EnsemblBacteria" id="ABF85878">
    <property type="protein sequence ID" value="ABF85878"/>
    <property type="gene ID" value="MXAN_3806"/>
</dbReference>
<dbReference type="Gene3D" id="1.25.40.10">
    <property type="entry name" value="Tetratricopeptide repeat domain"/>
    <property type="match status" value="1"/>
</dbReference>
<organism evidence="1 2">
    <name type="scientific">Myxococcus xanthus (strain DK1622)</name>
    <dbReference type="NCBI Taxonomy" id="246197"/>
    <lineage>
        <taxon>Bacteria</taxon>
        <taxon>Pseudomonadati</taxon>
        <taxon>Myxococcota</taxon>
        <taxon>Myxococcia</taxon>
        <taxon>Myxococcales</taxon>
        <taxon>Cystobacterineae</taxon>
        <taxon>Myxococcaceae</taxon>
        <taxon>Myxococcus</taxon>
    </lineage>
</organism>
<proteinExistence type="predicted"/>
<dbReference type="HOGENOM" id="CLU_1244221_0_0_7"/>
<dbReference type="STRING" id="246197.MXAN_3806"/>
<dbReference type="SUPFAM" id="SSF81901">
    <property type="entry name" value="HCP-like"/>
    <property type="match status" value="1"/>
</dbReference>
<dbReference type="InterPro" id="IPR011990">
    <property type="entry name" value="TPR-like_helical_dom_sf"/>
</dbReference>